<organism evidence="1 2">
    <name type="scientific">Saprospira grandis (strain Lewin)</name>
    <dbReference type="NCBI Taxonomy" id="984262"/>
    <lineage>
        <taxon>Bacteria</taxon>
        <taxon>Pseudomonadati</taxon>
        <taxon>Bacteroidota</taxon>
        <taxon>Saprospiria</taxon>
        <taxon>Saprospirales</taxon>
        <taxon>Saprospiraceae</taxon>
        <taxon>Saprospira</taxon>
    </lineage>
</organism>
<proteinExistence type="predicted"/>
<gene>
    <name evidence="1" type="ordered locus">SGRA_3514</name>
</gene>
<name>H6L074_SAPGL</name>
<dbReference type="AlphaFoldDB" id="H6L074"/>
<evidence type="ECO:0000313" key="1">
    <source>
        <dbReference type="EMBL" id="AFC26238.1"/>
    </source>
</evidence>
<accession>H6L074</accession>
<dbReference type="HOGENOM" id="CLU_1757540_0_0_10"/>
<dbReference type="KEGG" id="sgn:SGRA_3514"/>
<protein>
    <submittedName>
        <fullName evidence="1">Uncharacterized protein</fullName>
    </submittedName>
</protein>
<sequence>MEYELVLGASRLWRAVTPVGRRTANFGGRLLPLVVELRTKVLVVVRQLAARSALRKKQVFAWSAALPHCLPSLGRSTVFFLLAFFFGSWAVLAPWAEAHGSGSEQTGGLKPLFAIKMEKLASRKTTTVQPQPQRKIPSNEGMTIFSIA</sequence>
<evidence type="ECO:0000313" key="2">
    <source>
        <dbReference type="Proteomes" id="UP000007519"/>
    </source>
</evidence>
<dbReference type="Proteomes" id="UP000007519">
    <property type="component" value="Chromosome"/>
</dbReference>
<dbReference type="EMBL" id="CP002831">
    <property type="protein sequence ID" value="AFC26238.1"/>
    <property type="molecule type" value="Genomic_DNA"/>
</dbReference>
<keyword evidence="2" id="KW-1185">Reference proteome</keyword>
<dbReference type="STRING" id="984262.SGRA_3514"/>
<reference evidence="1 2" key="1">
    <citation type="journal article" date="2012" name="Stand. Genomic Sci.">
        <title>Complete genome sequencing and analysis of Saprospira grandis str. Lewin, a predatory marine bacterium.</title>
        <authorList>
            <person name="Saw J.H."/>
            <person name="Yuryev A."/>
            <person name="Kanbe M."/>
            <person name="Hou S."/>
            <person name="Young A.G."/>
            <person name="Aizawa S."/>
            <person name="Alam M."/>
        </authorList>
    </citation>
    <scope>NUCLEOTIDE SEQUENCE [LARGE SCALE GENOMIC DNA]</scope>
    <source>
        <strain evidence="1 2">Lewin</strain>
    </source>
</reference>